<comment type="caution">
    <text evidence="1">The sequence shown here is derived from an EMBL/GenBank/DDBJ whole genome shotgun (WGS) entry which is preliminary data.</text>
</comment>
<evidence type="ECO:0000313" key="1">
    <source>
        <dbReference type="EMBL" id="RZU99593.1"/>
    </source>
</evidence>
<gene>
    <name evidence="1" type="ORF">EV698_1885</name>
</gene>
<dbReference type="AlphaFoldDB" id="A0A4Q8D2K6"/>
<organism evidence="1 2">
    <name type="scientific">Spiribacter vilamensis</name>
    <dbReference type="NCBI Taxonomy" id="531306"/>
    <lineage>
        <taxon>Bacteria</taxon>
        <taxon>Pseudomonadati</taxon>
        <taxon>Pseudomonadota</taxon>
        <taxon>Gammaproteobacteria</taxon>
        <taxon>Chromatiales</taxon>
        <taxon>Ectothiorhodospiraceae</taxon>
        <taxon>Spiribacter</taxon>
    </lineage>
</organism>
<keyword evidence="2" id="KW-1185">Reference proteome</keyword>
<name>A0A4Q8D2K6_9GAMM</name>
<dbReference type="CDD" id="cd04647">
    <property type="entry name" value="LbH_MAT_like"/>
    <property type="match status" value="1"/>
</dbReference>
<reference evidence="1 2" key="1">
    <citation type="submission" date="2019-02" db="EMBL/GenBank/DDBJ databases">
        <title>Genomic Encyclopedia of Type Strains, Phase IV (KMG-IV): sequencing the most valuable type-strain genomes for metagenomic binning, comparative biology and taxonomic classification.</title>
        <authorList>
            <person name="Goeker M."/>
        </authorList>
    </citation>
    <scope>NUCLEOTIDE SEQUENCE [LARGE SCALE GENOMIC DNA]</scope>
    <source>
        <strain evidence="1 2">DSM 21056</strain>
    </source>
</reference>
<dbReference type="SUPFAM" id="SSF51161">
    <property type="entry name" value="Trimeric LpxA-like enzymes"/>
    <property type="match status" value="1"/>
</dbReference>
<protein>
    <submittedName>
        <fullName evidence="1">Transferase family hexapeptide repeat protein</fullName>
    </submittedName>
</protein>
<keyword evidence="1" id="KW-0808">Transferase</keyword>
<dbReference type="EMBL" id="SHLI01000001">
    <property type="protein sequence ID" value="RZU99593.1"/>
    <property type="molecule type" value="Genomic_DNA"/>
</dbReference>
<sequence>MQKILRINGDVPWPVHPTSKVTKPQNIVRGTRTPGLSAGCHIDGRNGIVFGSNVWIGPFVAIISMNHDVSDYHVYVPEKPILIGKNSWLATKCVILPGVFLGEHTVVAAGAVVTKSFPEGNQLLAGVPAIVVKQLGDYQGL</sequence>
<accession>A0A4Q8D2K6</accession>
<dbReference type="Gene3D" id="2.160.10.10">
    <property type="entry name" value="Hexapeptide repeat proteins"/>
    <property type="match status" value="1"/>
</dbReference>
<evidence type="ECO:0000313" key="2">
    <source>
        <dbReference type="Proteomes" id="UP000292298"/>
    </source>
</evidence>
<dbReference type="Proteomes" id="UP000292298">
    <property type="component" value="Unassembled WGS sequence"/>
</dbReference>
<proteinExistence type="predicted"/>
<dbReference type="GO" id="GO:0016740">
    <property type="term" value="F:transferase activity"/>
    <property type="evidence" value="ECO:0007669"/>
    <property type="project" value="UniProtKB-KW"/>
</dbReference>
<dbReference type="InterPro" id="IPR011004">
    <property type="entry name" value="Trimer_LpxA-like_sf"/>
</dbReference>
<dbReference type="PANTHER" id="PTHR23416">
    <property type="entry name" value="SIALIC ACID SYNTHASE-RELATED"/>
    <property type="match status" value="1"/>
</dbReference>
<dbReference type="InterPro" id="IPR051159">
    <property type="entry name" value="Hexapeptide_acetyltransf"/>
</dbReference>